<comment type="caution">
    <text evidence="1">The sequence shown here is derived from an EMBL/GenBank/DDBJ whole genome shotgun (WGS) entry which is preliminary data.</text>
</comment>
<organism evidence="1 2">
    <name type="scientific">Ogataea polymorpha</name>
    <dbReference type="NCBI Taxonomy" id="460523"/>
    <lineage>
        <taxon>Eukaryota</taxon>
        <taxon>Fungi</taxon>
        <taxon>Dikarya</taxon>
        <taxon>Ascomycota</taxon>
        <taxon>Saccharomycotina</taxon>
        <taxon>Pichiomycetes</taxon>
        <taxon>Pichiales</taxon>
        <taxon>Pichiaceae</taxon>
        <taxon>Ogataea</taxon>
    </lineage>
</organism>
<reference evidence="1" key="1">
    <citation type="journal article" date="2021" name="Open Biol.">
        <title>Shared evolutionary footprints suggest mitochondrial oxidative damage underlies multiple complex I losses in fungi.</title>
        <authorList>
            <person name="Schikora-Tamarit M.A."/>
            <person name="Marcet-Houben M."/>
            <person name="Nosek J."/>
            <person name="Gabaldon T."/>
        </authorList>
    </citation>
    <scope>NUCLEOTIDE SEQUENCE</scope>
    <source>
        <strain evidence="1">NCAIM Y.01608</strain>
    </source>
</reference>
<gene>
    <name evidence="1" type="ORF">OGATHE_005497</name>
</gene>
<dbReference type="AlphaFoldDB" id="A0A9P8SZC3"/>
<dbReference type="EMBL" id="JAEUBD010001489">
    <property type="protein sequence ID" value="KAH3660271.1"/>
    <property type="molecule type" value="Genomic_DNA"/>
</dbReference>
<protein>
    <submittedName>
        <fullName evidence="1">Uncharacterized protein</fullName>
    </submittedName>
</protein>
<evidence type="ECO:0000313" key="1">
    <source>
        <dbReference type="EMBL" id="KAH3660271.1"/>
    </source>
</evidence>
<accession>A0A9P8SZC3</accession>
<proteinExistence type="predicted"/>
<name>A0A9P8SZC3_9ASCO</name>
<dbReference type="Proteomes" id="UP000788993">
    <property type="component" value="Unassembled WGS sequence"/>
</dbReference>
<sequence>VVDVKAVPISSDSTSGQDVFTGVTIEVPNSKILESSVPGQPAISIKNVE</sequence>
<evidence type="ECO:0000313" key="2">
    <source>
        <dbReference type="Proteomes" id="UP000788993"/>
    </source>
</evidence>
<feature type="non-terminal residue" evidence="1">
    <location>
        <position position="1"/>
    </location>
</feature>
<reference evidence="1" key="2">
    <citation type="submission" date="2021-01" db="EMBL/GenBank/DDBJ databases">
        <authorList>
            <person name="Schikora-Tamarit M.A."/>
        </authorList>
    </citation>
    <scope>NUCLEOTIDE SEQUENCE</scope>
    <source>
        <strain evidence="1">NCAIM Y.01608</strain>
    </source>
</reference>
<keyword evidence="2" id="KW-1185">Reference proteome</keyword>